<proteinExistence type="predicted"/>
<dbReference type="EMBL" id="JAIWYP010000001">
    <property type="protein sequence ID" value="KAH3880995.1"/>
    <property type="molecule type" value="Genomic_DNA"/>
</dbReference>
<keyword evidence="2" id="KW-1185">Reference proteome</keyword>
<protein>
    <submittedName>
        <fullName evidence="1">Uncharacterized protein</fullName>
    </submittedName>
</protein>
<name>A0A9D4RW11_DREPO</name>
<dbReference type="Proteomes" id="UP000828390">
    <property type="component" value="Unassembled WGS sequence"/>
</dbReference>
<gene>
    <name evidence="1" type="ORF">DPMN_004918</name>
</gene>
<evidence type="ECO:0000313" key="1">
    <source>
        <dbReference type="EMBL" id="KAH3880995.1"/>
    </source>
</evidence>
<reference evidence="1" key="1">
    <citation type="journal article" date="2019" name="bioRxiv">
        <title>The Genome of the Zebra Mussel, Dreissena polymorpha: A Resource for Invasive Species Research.</title>
        <authorList>
            <person name="McCartney M.A."/>
            <person name="Auch B."/>
            <person name="Kono T."/>
            <person name="Mallez S."/>
            <person name="Zhang Y."/>
            <person name="Obille A."/>
            <person name="Becker A."/>
            <person name="Abrahante J.E."/>
            <person name="Garbe J."/>
            <person name="Badalamenti J.P."/>
            <person name="Herman A."/>
            <person name="Mangelson H."/>
            <person name="Liachko I."/>
            <person name="Sullivan S."/>
            <person name="Sone E.D."/>
            <person name="Koren S."/>
            <person name="Silverstein K.A.T."/>
            <person name="Beckman K.B."/>
            <person name="Gohl D.M."/>
        </authorList>
    </citation>
    <scope>NUCLEOTIDE SEQUENCE</scope>
    <source>
        <strain evidence="1">Duluth1</strain>
        <tissue evidence="1">Whole animal</tissue>
    </source>
</reference>
<reference evidence="1" key="2">
    <citation type="submission" date="2020-11" db="EMBL/GenBank/DDBJ databases">
        <authorList>
            <person name="McCartney M.A."/>
            <person name="Auch B."/>
            <person name="Kono T."/>
            <person name="Mallez S."/>
            <person name="Becker A."/>
            <person name="Gohl D.M."/>
            <person name="Silverstein K.A.T."/>
            <person name="Koren S."/>
            <person name="Bechman K.B."/>
            <person name="Herman A."/>
            <person name="Abrahante J.E."/>
            <person name="Garbe J."/>
        </authorList>
    </citation>
    <scope>NUCLEOTIDE SEQUENCE</scope>
    <source>
        <strain evidence="1">Duluth1</strain>
        <tissue evidence="1">Whole animal</tissue>
    </source>
</reference>
<accession>A0A9D4RW11</accession>
<organism evidence="1 2">
    <name type="scientific">Dreissena polymorpha</name>
    <name type="common">Zebra mussel</name>
    <name type="synonym">Mytilus polymorpha</name>
    <dbReference type="NCBI Taxonomy" id="45954"/>
    <lineage>
        <taxon>Eukaryota</taxon>
        <taxon>Metazoa</taxon>
        <taxon>Spiralia</taxon>
        <taxon>Lophotrochozoa</taxon>
        <taxon>Mollusca</taxon>
        <taxon>Bivalvia</taxon>
        <taxon>Autobranchia</taxon>
        <taxon>Heteroconchia</taxon>
        <taxon>Euheterodonta</taxon>
        <taxon>Imparidentia</taxon>
        <taxon>Neoheterodontei</taxon>
        <taxon>Myida</taxon>
        <taxon>Dreissenoidea</taxon>
        <taxon>Dreissenidae</taxon>
        <taxon>Dreissena</taxon>
    </lineage>
</organism>
<comment type="caution">
    <text evidence="1">The sequence shown here is derived from an EMBL/GenBank/DDBJ whole genome shotgun (WGS) entry which is preliminary data.</text>
</comment>
<sequence>MQNLKSSRYFEGSDCCKIFQHDISALEAEIFITCNRKADDDAKKKRLLKCMAINSWTLEFRMCS</sequence>
<dbReference type="AlphaFoldDB" id="A0A9D4RW11"/>
<evidence type="ECO:0000313" key="2">
    <source>
        <dbReference type="Proteomes" id="UP000828390"/>
    </source>
</evidence>